<protein>
    <submittedName>
        <fullName evidence="4">PE-PGRS family protein</fullName>
    </submittedName>
</protein>
<gene>
    <name evidence="5" type="ORF">B0293_05160</name>
    <name evidence="4" type="ORF">C791_5775</name>
</gene>
<dbReference type="AlphaFoldDB" id="M2PYK3"/>
<feature type="compositionally biased region" description="Basic and acidic residues" evidence="2">
    <location>
        <begin position="239"/>
        <end position="256"/>
    </location>
</feature>
<evidence type="ECO:0000313" key="6">
    <source>
        <dbReference type="Proteomes" id="UP000014137"/>
    </source>
</evidence>
<dbReference type="Gene3D" id="1.20.1260.20">
    <property type="entry name" value="PPE superfamily"/>
    <property type="match status" value="1"/>
</dbReference>
<feature type="region of interest" description="Disordered" evidence="2">
    <location>
        <begin position="217"/>
        <end position="326"/>
    </location>
</feature>
<proteinExistence type="inferred from homology"/>
<feature type="domain" description="PPE" evidence="3">
    <location>
        <begin position="52"/>
        <end position="207"/>
    </location>
</feature>
<dbReference type="PATRIC" id="fig|1238180.3.peg.5691"/>
<dbReference type="RefSeq" id="WP_005162915.1">
    <property type="nucleotide sequence ID" value="NZ_ANMG01000055.1"/>
</dbReference>
<comment type="similarity">
    <text evidence="1">Belongs to the mycobacterial PPE family.</text>
</comment>
<evidence type="ECO:0000313" key="5">
    <source>
        <dbReference type="EMBL" id="OOC08246.1"/>
    </source>
</evidence>
<dbReference type="InterPro" id="IPR000030">
    <property type="entry name" value="PPE_dom"/>
</dbReference>
<evidence type="ECO:0000256" key="2">
    <source>
        <dbReference type="SAM" id="MobiDB-lite"/>
    </source>
</evidence>
<feature type="compositionally biased region" description="Basic and acidic residues" evidence="2">
    <location>
        <begin position="371"/>
        <end position="382"/>
    </location>
</feature>
<keyword evidence="7" id="KW-1185">Reference proteome</keyword>
<dbReference type="Proteomes" id="UP000014137">
    <property type="component" value="Unassembled WGS sequence"/>
</dbReference>
<evidence type="ECO:0000313" key="4">
    <source>
        <dbReference type="EMBL" id="EMD24755.1"/>
    </source>
</evidence>
<dbReference type="OrthoDB" id="3674905at2"/>
<accession>M2PYK3</accession>
<dbReference type="SUPFAM" id="SSF140459">
    <property type="entry name" value="PE/PPE dimer-like"/>
    <property type="match status" value="1"/>
</dbReference>
<dbReference type="InterPro" id="IPR038332">
    <property type="entry name" value="PPE_sf"/>
</dbReference>
<name>M2PYK3_9PSEU</name>
<dbReference type="Proteomes" id="UP000188551">
    <property type="component" value="Unassembled WGS sequence"/>
</dbReference>
<sequence length="402" mass="42487">MSGEYYTDRHPLSARARAKQRKLVRSRKANLRDDALGKINWECYEHRQLWDMIKSAEPPKLGERAHSWARLAEEIGTEAAAVREIVQRLVLSWHGPSSAQAAGSAHLLTTWATEAASTSREIGDGLDAYTSAVSEAGRKMPEPVHYTAERWFEQGYAVKALDGPNGAYMMDDLLDDKLPTKKEADRAKAEAVRVMEQYEAASQGVRHRLPPLFSAAPKTADVQDPAGPPSPVVPPSDPEPPRRPPVEQGREPEPPVRDPGSSNVSGPGTANHEDGTYTASAGVMDFPAGATTGSTGFGQGAGHGPGPSSPGGVLAGEDAARNGRGFAGGFGQGGFGQGGFGQGGFGQGAVAARGGAGGAGFGMYPPMTGTQREEDKEHRDRYGSGYDLLDDLPPAYPPVFGE</sequence>
<feature type="region of interest" description="Disordered" evidence="2">
    <location>
        <begin position="355"/>
        <end position="402"/>
    </location>
</feature>
<feature type="compositionally biased region" description="Gly residues" evidence="2">
    <location>
        <begin position="295"/>
        <end position="305"/>
    </location>
</feature>
<evidence type="ECO:0000259" key="3">
    <source>
        <dbReference type="Pfam" id="PF00823"/>
    </source>
</evidence>
<reference evidence="5 7" key="2">
    <citation type="submission" date="2017-02" db="EMBL/GenBank/DDBJ databases">
        <title>Amycolatopsis azurea DSM 43854 draft genome.</title>
        <authorList>
            <person name="Mayilraj S."/>
        </authorList>
    </citation>
    <scope>NUCLEOTIDE SEQUENCE [LARGE SCALE GENOMIC DNA]</scope>
    <source>
        <strain evidence="5 7">DSM 43854</strain>
    </source>
</reference>
<comment type="caution">
    <text evidence="4">The sequence shown here is derived from an EMBL/GenBank/DDBJ whole genome shotgun (WGS) entry which is preliminary data.</text>
</comment>
<dbReference type="EMBL" id="ANMG01000055">
    <property type="protein sequence ID" value="EMD24755.1"/>
    <property type="molecule type" value="Genomic_DNA"/>
</dbReference>
<feature type="compositionally biased region" description="Pro residues" evidence="2">
    <location>
        <begin position="226"/>
        <end position="238"/>
    </location>
</feature>
<dbReference type="EMBL" id="MUXN01000002">
    <property type="protein sequence ID" value="OOC08246.1"/>
    <property type="molecule type" value="Genomic_DNA"/>
</dbReference>
<evidence type="ECO:0000256" key="1">
    <source>
        <dbReference type="ARBA" id="ARBA00010652"/>
    </source>
</evidence>
<organism evidence="4 6">
    <name type="scientific">Amycolatopsis azurea DSM 43854</name>
    <dbReference type="NCBI Taxonomy" id="1238180"/>
    <lineage>
        <taxon>Bacteria</taxon>
        <taxon>Bacillati</taxon>
        <taxon>Actinomycetota</taxon>
        <taxon>Actinomycetes</taxon>
        <taxon>Pseudonocardiales</taxon>
        <taxon>Pseudonocardiaceae</taxon>
        <taxon>Amycolatopsis</taxon>
    </lineage>
</organism>
<reference evidence="4 6" key="1">
    <citation type="submission" date="2012-10" db="EMBL/GenBank/DDBJ databases">
        <title>Genome assembly of Amycolatopsis azurea DSM 43854.</title>
        <authorList>
            <person name="Khatri I."/>
            <person name="Kaur I."/>
            <person name="Subramanian S."/>
            <person name="Mayilraj S."/>
        </authorList>
    </citation>
    <scope>NUCLEOTIDE SEQUENCE [LARGE SCALE GENOMIC DNA]</scope>
    <source>
        <strain evidence="4 6">DSM 43854</strain>
    </source>
</reference>
<evidence type="ECO:0000313" key="7">
    <source>
        <dbReference type="Proteomes" id="UP000188551"/>
    </source>
</evidence>
<dbReference type="Pfam" id="PF00823">
    <property type="entry name" value="PPE"/>
    <property type="match status" value="1"/>
</dbReference>